<dbReference type="EMBL" id="CAUJNA010000246">
    <property type="protein sequence ID" value="CAJ1374345.1"/>
    <property type="molecule type" value="Genomic_DNA"/>
</dbReference>
<dbReference type="Proteomes" id="UP001178507">
    <property type="component" value="Unassembled WGS sequence"/>
</dbReference>
<proteinExistence type="predicted"/>
<evidence type="ECO:0000313" key="1">
    <source>
        <dbReference type="EMBL" id="CAJ1374345.1"/>
    </source>
</evidence>
<evidence type="ECO:0000313" key="2">
    <source>
        <dbReference type="Proteomes" id="UP001178507"/>
    </source>
</evidence>
<keyword evidence="2" id="KW-1185">Reference proteome</keyword>
<reference evidence="1" key="1">
    <citation type="submission" date="2023-08" db="EMBL/GenBank/DDBJ databases">
        <authorList>
            <person name="Chen Y."/>
            <person name="Shah S."/>
            <person name="Dougan E. K."/>
            <person name="Thang M."/>
            <person name="Chan C."/>
        </authorList>
    </citation>
    <scope>NUCLEOTIDE SEQUENCE</scope>
</reference>
<organism evidence="1 2">
    <name type="scientific">Effrenium voratum</name>
    <dbReference type="NCBI Taxonomy" id="2562239"/>
    <lineage>
        <taxon>Eukaryota</taxon>
        <taxon>Sar</taxon>
        <taxon>Alveolata</taxon>
        <taxon>Dinophyceae</taxon>
        <taxon>Suessiales</taxon>
        <taxon>Symbiodiniaceae</taxon>
        <taxon>Effrenium</taxon>
    </lineage>
</organism>
<protein>
    <submittedName>
        <fullName evidence="1">Uncharacterized protein</fullName>
    </submittedName>
</protein>
<sequence>MRWEAVHLPGAPRAALSAELRSALLAGGALLPAVEERLLLRWPPLKPRPTSQSARTARWRAEVRRQWQGVAPSPAPAPAPPAPVGLAWQVPSEAEVPPEVSEVVATEVADPGCVDLSQSAEPGLASLAAQAEFAREMVQRVLRRRTLQSGLDRSAWPRLRVPVDSRAWPKAWADAWPEALSRCIADLRPQGPRQAVEVVAVRSIEEELRLICGSRGQVLGRSHGHALPAIGSMRCLQWYGRELAAVAEHLGEASGACWVLEFALAPPADDKAAEDLAKSIQGHLARPLCATTREPRIAAVHGAVVHREAEVWSLGQLVPRQVSRIFAWPPRRDLTLPQRAVLRANPNAQWAQPR</sequence>
<comment type="caution">
    <text evidence="1">The sequence shown here is derived from an EMBL/GenBank/DDBJ whole genome shotgun (WGS) entry which is preliminary data.</text>
</comment>
<name>A0AA36HS60_9DINO</name>
<gene>
    <name evidence="1" type="ORF">EVOR1521_LOCUS3919</name>
</gene>
<accession>A0AA36HS60</accession>
<dbReference type="AlphaFoldDB" id="A0AA36HS60"/>